<name>A0ABP0JWW0_9DINO</name>
<keyword evidence="8" id="KW-1185">Reference proteome</keyword>
<evidence type="ECO:0000256" key="2">
    <source>
        <dbReference type="ARBA" id="ARBA00005982"/>
    </source>
</evidence>
<proteinExistence type="inferred from homology"/>
<accession>A0ABP0JWW0</accession>
<evidence type="ECO:0000256" key="3">
    <source>
        <dbReference type="ARBA" id="ARBA00022692"/>
    </source>
</evidence>
<dbReference type="Proteomes" id="UP001642464">
    <property type="component" value="Unassembled WGS sequence"/>
</dbReference>
<organism evidence="7 8">
    <name type="scientific">Durusdinium trenchii</name>
    <dbReference type="NCBI Taxonomy" id="1381693"/>
    <lineage>
        <taxon>Eukaryota</taxon>
        <taxon>Sar</taxon>
        <taxon>Alveolata</taxon>
        <taxon>Dinophyceae</taxon>
        <taxon>Suessiales</taxon>
        <taxon>Symbiodiniaceae</taxon>
        <taxon>Durusdinium</taxon>
    </lineage>
</organism>
<evidence type="ECO:0000313" key="8">
    <source>
        <dbReference type="Proteomes" id="UP001642464"/>
    </source>
</evidence>
<keyword evidence="3 6" id="KW-0812">Transmembrane</keyword>
<dbReference type="SUPFAM" id="SSF103473">
    <property type="entry name" value="MFS general substrate transporter"/>
    <property type="match status" value="1"/>
</dbReference>
<sequence>MVSLRLAAGCLAFRLADGFARNALLANQIMLFQHLCHFGTNTAQRAAKFLNAACAVTPLVVGAYQSRSGMKLSMLVLLGCVLEALCTATTAVVGASPDWALSWEPTIRPHESYAIVFVLTAYALGYGAVTSAMPVMTRRAAPEGSLCAGLMQAFVAVLSAGAIMGISAAALAQSYHEDHWALLSAVIALACGICFLPPIGGTPLPFARCILRLALRLGPEELALWEAREEATNRLLGTSTTPLGAASEQSLSQLMPLFWRLLLLVPFYGAAIQWTTSWYVQTAYLDRNVAGFKVPVCLLQAFERLMSLAALTLLRGTFVLKLKPSTRLSLGSFLAALSMFCSAGVEIWRRDWSQRLAGDPDISSLTVLWLLPQFALIAAAEAFVYPASAEFVSASTWHYGLGCLVQAAAVAMLGLVLGQLQDWIPESSPNDGHYDKFFACVGAACLIATVLFLAFPFSSSSMSALR</sequence>
<feature type="transmembrane region" description="Helical" evidence="6">
    <location>
        <begin position="397"/>
        <end position="417"/>
    </location>
</feature>
<feature type="transmembrane region" description="Helical" evidence="6">
    <location>
        <begin position="179"/>
        <end position="199"/>
    </location>
</feature>
<feature type="transmembrane region" description="Helical" evidence="6">
    <location>
        <begin position="437"/>
        <end position="457"/>
    </location>
</feature>
<evidence type="ECO:0000256" key="5">
    <source>
        <dbReference type="ARBA" id="ARBA00023136"/>
    </source>
</evidence>
<protein>
    <submittedName>
        <fullName evidence="7">Protein NRT1/ PTR FAMILY 7.1 (AtNPF7.1)</fullName>
    </submittedName>
</protein>
<comment type="subcellular location">
    <subcellularLocation>
        <location evidence="1">Membrane</location>
        <topology evidence="1">Multi-pass membrane protein</topology>
    </subcellularLocation>
</comment>
<keyword evidence="5 6" id="KW-0472">Membrane</keyword>
<reference evidence="7 8" key="1">
    <citation type="submission" date="2024-02" db="EMBL/GenBank/DDBJ databases">
        <authorList>
            <person name="Chen Y."/>
            <person name="Shah S."/>
            <person name="Dougan E. K."/>
            <person name="Thang M."/>
            <person name="Chan C."/>
        </authorList>
    </citation>
    <scope>NUCLEOTIDE SEQUENCE [LARGE SCALE GENOMIC DNA]</scope>
</reference>
<feature type="transmembrane region" description="Helical" evidence="6">
    <location>
        <begin position="326"/>
        <end position="345"/>
    </location>
</feature>
<feature type="transmembrane region" description="Helical" evidence="6">
    <location>
        <begin position="257"/>
        <end position="280"/>
    </location>
</feature>
<feature type="transmembrane region" description="Helical" evidence="6">
    <location>
        <begin position="113"/>
        <end position="136"/>
    </location>
</feature>
<evidence type="ECO:0000313" key="7">
    <source>
        <dbReference type="EMBL" id="CAK9018959.1"/>
    </source>
</evidence>
<evidence type="ECO:0000256" key="1">
    <source>
        <dbReference type="ARBA" id="ARBA00004141"/>
    </source>
</evidence>
<feature type="transmembrane region" description="Helical" evidence="6">
    <location>
        <begin position="148"/>
        <end position="173"/>
    </location>
</feature>
<dbReference type="Pfam" id="PF00854">
    <property type="entry name" value="PTR2"/>
    <property type="match status" value="1"/>
</dbReference>
<feature type="transmembrane region" description="Helical" evidence="6">
    <location>
        <begin position="365"/>
        <end position="385"/>
    </location>
</feature>
<comment type="similarity">
    <text evidence="2">Belongs to the major facilitator superfamily. Proton-dependent oligopeptide transporter (POT/PTR) (TC 2.A.17) family.</text>
</comment>
<dbReference type="InterPro" id="IPR000109">
    <property type="entry name" value="POT_fam"/>
</dbReference>
<dbReference type="InterPro" id="IPR036259">
    <property type="entry name" value="MFS_trans_sf"/>
</dbReference>
<evidence type="ECO:0000256" key="6">
    <source>
        <dbReference type="SAM" id="Phobius"/>
    </source>
</evidence>
<comment type="caution">
    <text evidence="7">The sequence shown here is derived from an EMBL/GenBank/DDBJ whole genome shotgun (WGS) entry which is preliminary data.</text>
</comment>
<gene>
    <name evidence="7" type="ORF">SCF082_LOCUS14310</name>
</gene>
<dbReference type="EMBL" id="CAXAMM010008947">
    <property type="protein sequence ID" value="CAK9018959.1"/>
    <property type="molecule type" value="Genomic_DNA"/>
</dbReference>
<keyword evidence="4 6" id="KW-1133">Transmembrane helix</keyword>
<evidence type="ECO:0000256" key="4">
    <source>
        <dbReference type="ARBA" id="ARBA00022989"/>
    </source>
</evidence>
<dbReference type="PANTHER" id="PTHR11654">
    <property type="entry name" value="OLIGOPEPTIDE TRANSPORTER-RELATED"/>
    <property type="match status" value="1"/>
</dbReference>
<dbReference type="Gene3D" id="1.20.1250.20">
    <property type="entry name" value="MFS general substrate transporter like domains"/>
    <property type="match status" value="1"/>
</dbReference>
<feature type="transmembrane region" description="Helical" evidence="6">
    <location>
        <begin position="72"/>
        <end position="93"/>
    </location>
</feature>